<comment type="caution">
    <text evidence="3">The sequence shown here is derived from an EMBL/GenBank/DDBJ whole genome shotgun (WGS) entry which is preliminary data.</text>
</comment>
<feature type="compositionally biased region" description="Low complexity" evidence="1">
    <location>
        <begin position="378"/>
        <end position="395"/>
    </location>
</feature>
<dbReference type="PROSITE" id="PS51257">
    <property type="entry name" value="PROKAR_LIPOPROTEIN"/>
    <property type="match status" value="1"/>
</dbReference>
<gene>
    <name evidence="3" type="ORF">DI09_130p10</name>
</gene>
<evidence type="ECO:0000256" key="2">
    <source>
        <dbReference type="SAM" id="Phobius"/>
    </source>
</evidence>
<name>A0A098VYK1_9MICR</name>
<feature type="transmembrane region" description="Helical" evidence="2">
    <location>
        <begin position="15"/>
        <end position="37"/>
    </location>
</feature>
<keyword evidence="2" id="KW-0812">Transmembrane</keyword>
<keyword evidence="2" id="KW-0472">Membrane</keyword>
<organism evidence="3 4">
    <name type="scientific">Mitosporidium daphniae</name>
    <dbReference type="NCBI Taxonomy" id="1485682"/>
    <lineage>
        <taxon>Eukaryota</taxon>
        <taxon>Fungi</taxon>
        <taxon>Fungi incertae sedis</taxon>
        <taxon>Microsporidia</taxon>
        <taxon>Mitosporidium</taxon>
    </lineage>
</organism>
<dbReference type="RefSeq" id="XP_013239262.1">
    <property type="nucleotide sequence ID" value="XM_013383808.1"/>
</dbReference>
<keyword evidence="2" id="KW-1133">Transmembrane helix</keyword>
<dbReference type="HOGENOM" id="CLU_649047_0_0_1"/>
<evidence type="ECO:0000313" key="3">
    <source>
        <dbReference type="EMBL" id="KGG52826.1"/>
    </source>
</evidence>
<dbReference type="EMBL" id="JMKJ01000034">
    <property type="protein sequence ID" value="KGG52826.1"/>
    <property type="molecule type" value="Genomic_DNA"/>
</dbReference>
<dbReference type="Proteomes" id="UP000029725">
    <property type="component" value="Unassembled WGS sequence"/>
</dbReference>
<dbReference type="AlphaFoldDB" id="A0A098VYK1"/>
<proteinExistence type="predicted"/>
<feature type="region of interest" description="Disordered" evidence="1">
    <location>
        <begin position="355"/>
        <end position="423"/>
    </location>
</feature>
<evidence type="ECO:0000256" key="1">
    <source>
        <dbReference type="SAM" id="MobiDB-lite"/>
    </source>
</evidence>
<dbReference type="VEuPathDB" id="MicrosporidiaDB:DI09_130p10"/>
<feature type="transmembrane region" description="Helical" evidence="2">
    <location>
        <begin position="43"/>
        <end position="64"/>
    </location>
</feature>
<sequence length="423" mass="46856">MGPKLLFCYRILKKIGMVGSIPTCIGLWVSCTLVFFFSDEEAKGSLCLVLTVISSLFSMLQYLTQALKILSQKKAVFYLSQVLEGKAQKKRKIKSPTQETPISSGFAADPISLSFNSDLKKLQDELNASSSINGKYETPIFDSPKYDISPAVKVSFVETQNPVSRSKAVRNLETQSDIIGDPISKYGGSYNTDARPKITNNSIAPLKALPNPSALTELSSSLKKSPANDSIALQSFEFAPLVDLERNKSNVKDKTDDIPKIFNDGFFLNKNLNTAKVPWYTESFKTLFAALNELQTTHFIFLLPLLIEKYTLILLTFINDFLLEYSLSNQFTACTLFLIYIISFVSVVECCCSAKDTSSTPDDEVKKREKKKKNAEISSSSSSSSSSSDSQDSSSWFTFGNSADDKNSKKSRDKKKATKDSSE</sequence>
<dbReference type="GeneID" id="25258282"/>
<protein>
    <submittedName>
        <fullName evidence="3">Uncharacterized protein</fullName>
    </submittedName>
</protein>
<reference evidence="3 4" key="1">
    <citation type="submission" date="2014-04" db="EMBL/GenBank/DDBJ databases">
        <title>A new species of microsporidia sheds light on the evolution of extreme parasitism.</title>
        <authorList>
            <person name="Haag K.L."/>
            <person name="James T.Y."/>
            <person name="Larsson R."/>
            <person name="Schaer T.M."/>
            <person name="Refardt D."/>
            <person name="Pombert J.-F."/>
            <person name="Ebert D."/>
        </authorList>
    </citation>
    <scope>NUCLEOTIDE SEQUENCE [LARGE SCALE GENOMIC DNA]</scope>
    <source>
        <strain evidence="3 4">UGP3</strain>
        <tissue evidence="3">Spores</tissue>
    </source>
</reference>
<accession>A0A098VYK1</accession>
<evidence type="ECO:0000313" key="4">
    <source>
        <dbReference type="Proteomes" id="UP000029725"/>
    </source>
</evidence>
<keyword evidence="4" id="KW-1185">Reference proteome</keyword>